<comment type="catalytic activity">
    <reaction evidence="6">
        <text>isochorismate + 2-oxoglutarate + H(+) = 5-enolpyruvoyl-6-hydroxy-2-succinyl-cyclohex-3-ene-1-carboxylate + CO2</text>
        <dbReference type="Rhea" id="RHEA:25593"/>
        <dbReference type="ChEBI" id="CHEBI:15378"/>
        <dbReference type="ChEBI" id="CHEBI:16526"/>
        <dbReference type="ChEBI" id="CHEBI:16810"/>
        <dbReference type="ChEBI" id="CHEBI:29780"/>
        <dbReference type="ChEBI" id="CHEBI:58818"/>
        <dbReference type="EC" id="2.2.1.9"/>
    </reaction>
</comment>
<dbReference type="Pfam" id="PF02776">
    <property type="entry name" value="TPP_enzyme_N"/>
    <property type="match status" value="1"/>
</dbReference>
<dbReference type="GO" id="GO:0000287">
    <property type="term" value="F:magnesium ion binding"/>
    <property type="evidence" value="ECO:0007669"/>
    <property type="project" value="UniProtKB-UniRule"/>
</dbReference>
<dbReference type="Gene3D" id="3.40.50.970">
    <property type="match status" value="2"/>
</dbReference>
<dbReference type="EMBL" id="QHCV01000033">
    <property type="protein sequence ID" value="RAV32215.1"/>
    <property type="molecule type" value="Genomic_DNA"/>
</dbReference>
<dbReference type="PIRSF" id="PIRSF004983">
    <property type="entry name" value="MenD"/>
    <property type="match status" value="1"/>
</dbReference>
<evidence type="ECO:0000256" key="6">
    <source>
        <dbReference type="HAMAP-Rule" id="MF_01659"/>
    </source>
</evidence>
<dbReference type="InterPro" id="IPR029061">
    <property type="entry name" value="THDP-binding"/>
</dbReference>
<dbReference type="NCBIfam" id="TIGR00173">
    <property type="entry name" value="menD"/>
    <property type="match status" value="1"/>
</dbReference>
<dbReference type="SUPFAM" id="SSF52518">
    <property type="entry name" value="Thiamin diphosphate-binding fold (THDP-binding)"/>
    <property type="match status" value="2"/>
</dbReference>
<evidence type="ECO:0000256" key="2">
    <source>
        <dbReference type="ARBA" id="ARBA00022723"/>
    </source>
</evidence>
<dbReference type="PANTHER" id="PTHR42916">
    <property type="entry name" value="2-SUCCINYL-5-ENOLPYRUVYL-6-HYDROXY-3-CYCLOHEXENE-1-CARBOXYLATE SYNTHASE"/>
    <property type="match status" value="1"/>
</dbReference>
<keyword evidence="1 6" id="KW-0808">Transferase</keyword>
<evidence type="ECO:0000313" key="9">
    <source>
        <dbReference type="Proteomes" id="UP000251577"/>
    </source>
</evidence>
<dbReference type="GO" id="GO:0030145">
    <property type="term" value="F:manganese ion binding"/>
    <property type="evidence" value="ECO:0007669"/>
    <property type="project" value="UniProtKB-UniRule"/>
</dbReference>
<dbReference type="UniPathway" id="UPA01057">
    <property type="reaction ID" value="UER00164"/>
</dbReference>
<proteinExistence type="inferred from homology"/>
<dbReference type="GO" id="GO:0070204">
    <property type="term" value="F:2-succinyl-5-enolpyruvyl-6-hydroxy-3-cyclohexene-1-carboxylic-acid synthase activity"/>
    <property type="evidence" value="ECO:0007669"/>
    <property type="project" value="UniProtKB-UniRule"/>
</dbReference>
<keyword evidence="2 6" id="KW-0479">Metal-binding</keyword>
<dbReference type="Proteomes" id="UP000251577">
    <property type="component" value="Unassembled WGS sequence"/>
</dbReference>
<dbReference type="InterPro" id="IPR004433">
    <property type="entry name" value="MenaQ_synth_MenD"/>
</dbReference>
<evidence type="ECO:0000256" key="3">
    <source>
        <dbReference type="ARBA" id="ARBA00022842"/>
    </source>
</evidence>
<gene>
    <name evidence="6" type="primary">menD</name>
    <name evidence="8" type="ORF">DLJ54_04410</name>
</gene>
<keyword evidence="5 6" id="KW-0464">Manganese</keyword>
<dbReference type="EC" id="2.2.1.9" evidence="6"/>
<keyword evidence="3 6" id="KW-0460">Magnesium</keyword>
<dbReference type="CDD" id="cd07037">
    <property type="entry name" value="TPP_PYR_MenD"/>
    <property type="match status" value="1"/>
</dbReference>
<dbReference type="GO" id="GO:0030976">
    <property type="term" value="F:thiamine pyrophosphate binding"/>
    <property type="evidence" value="ECO:0007669"/>
    <property type="project" value="UniProtKB-UniRule"/>
</dbReference>
<name>A0A364V6E6_9CORY</name>
<evidence type="ECO:0000256" key="1">
    <source>
        <dbReference type="ARBA" id="ARBA00022679"/>
    </source>
</evidence>
<dbReference type="UniPathway" id="UPA00079"/>
<keyword evidence="6" id="KW-0474">Menaquinone biosynthesis</keyword>
<dbReference type="HAMAP" id="MF_01659">
    <property type="entry name" value="MenD"/>
    <property type="match status" value="1"/>
</dbReference>
<dbReference type="GO" id="GO:0009234">
    <property type="term" value="P:menaquinone biosynthetic process"/>
    <property type="evidence" value="ECO:0007669"/>
    <property type="project" value="UniProtKB-UniRule"/>
</dbReference>
<organism evidence="8 9">
    <name type="scientific">Corynebacterium heidelbergense</name>
    <dbReference type="NCBI Taxonomy" id="2055947"/>
    <lineage>
        <taxon>Bacteria</taxon>
        <taxon>Bacillati</taxon>
        <taxon>Actinomycetota</taxon>
        <taxon>Actinomycetes</taxon>
        <taxon>Mycobacteriales</taxon>
        <taxon>Corynebacteriaceae</taxon>
        <taxon>Corynebacterium</taxon>
    </lineage>
</organism>
<evidence type="ECO:0000259" key="7">
    <source>
        <dbReference type="Pfam" id="PF02776"/>
    </source>
</evidence>
<comment type="subunit">
    <text evidence="6">Homodimer.</text>
</comment>
<dbReference type="AlphaFoldDB" id="A0A364V6E6"/>
<comment type="caution">
    <text evidence="8">The sequence shown here is derived from an EMBL/GenBank/DDBJ whole genome shotgun (WGS) entry which is preliminary data.</text>
</comment>
<keyword evidence="4 6" id="KW-0786">Thiamine pyrophosphate</keyword>
<accession>A0A364V6E6</accession>
<comment type="cofactor">
    <cofactor evidence="6">
        <name>thiamine diphosphate</name>
        <dbReference type="ChEBI" id="CHEBI:58937"/>
    </cofactor>
    <text evidence="6">Binds 1 thiamine pyrophosphate per subunit.</text>
</comment>
<sequence>MYTAAVVVDELIRCGVREAVVCPGSRSAPLALAFAEAARTSRLRLHVRTDERTGSFLALGLAQYSRRPVPIVMTSGSAVAQCLPAMVEASLSHIPLLVLSANRPWSYLGSGANQTIDQRDIFGAHAVAAEGLDTATAARGEDLDAAQRHARSVVDRLVAAATDPARGGGAHLDIPLDDGLVPHSTTEMSMLARRVAEQGNGAQPQRSYRAPAREPYGELQVDISAPTLVVAGAVSQRPWARAVLEALAPLPVLAEPMSPSPEFPVHSGAAHLFTKTVNGGDLDLRPEQIIVVGRPTLHRSVSTLLADPSIRVVVLTDTTTIPDVAHTVREVGSSVRLVGTSPEQWIRACRAISDLGVEAVRESLAQGGEWPKFTGVHAMAAVADSLRDGDACVIGASSTIRDASRAGLPFAGVETFSNRGAAGIDGTVSTAIGVALCHEAGHPDAVRAPRTVAVMGDLTFIHDATGLSIGPLEPAPENLLIVVINDDGGAIFEGLEPGAEDLRAFADGTAAFERVFGTPTGYRIAGACAAAGVAYHRAETLAELEDLLHRHNEGELYDPEQRHPGMVLVEACVDRHGRRALEQAIAARGGKS</sequence>
<dbReference type="PANTHER" id="PTHR42916:SF1">
    <property type="entry name" value="PROTEIN PHYLLO, CHLOROPLASTIC"/>
    <property type="match status" value="1"/>
</dbReference>
<comment type="pathway">
    <text evidence="6">Quinol/quinone metabolism; 1,4-dihydroxy-2-naphthoate biosynthesis; 1,4-dihydroxy-2-naphthoate from chorismate: step 2/7.</text>
</comment>
<comment type="cofactor">
    <cofactor evidence="6">
        <name>Mg(2+)</name>
        <dbReference type="ChEBI" id="CHEBI:18420"/>
    </cofactor>
    <cofactor evidence="6">
        <name>Mn(2+)</name>
        <dbReference type="ChEBI" id="CHEBI:29035"/>
    </cofactor>
</comment>
<feature type="domain" description="Thiamine pyrophosphate enzyme N-terminal TPP-binding" evidence="7">
    <location>
        <begin position="3"/>
        <end position="119"/>
    </location>
</feature>
<comment type="similarity">
    <text evidence="6">Belongs to the TPP enzyme family. MenD subfamily.</text>
</comment>
<comment type="function">
    <text evidence="6">Catalyzes the thiamine diphosphate-dependent decarboxylation of 2-oxoglutarate and the subsequent addition of the resulting succinic semialdehyde-thiamine pyrophosphate anion to isochorismate to yield 2-succinyl-5-enolpyruvyl-6-hydroxy-3-cyclohexene-1-carboxylate (SEPHCHC).</text>
</comment>
<protein>
    <recommendedName>
        <fullName evidence="6">2-succinyl-5-enolpyruvyl-6-hydroxy-3-cyclohexene-1-carboxylate synthase</fullName>
        <shortName evidence="6">SEPHCHC synthase</shortName>
        <ecNumber evidence="6">2.2.1.9</ecNumber>
    </recommendedName>
    <alternativeName>
        <fullName evidence="6">Menaquinone biosynthesis protein MenD</fullName>
    </alternativeName>
</protein>
<evidence type="ECO:0000313" key="8">
    <source>
        <dbReference type="EMBL" id="RAV32215.1"/>
    </source>
</evidence>
<evidence type="ECO:0000256" key="5">
    <source>
        <dbReference type="ARBA" id="ARBA00023211"/>
    </source>
</evidence>
<comment type="pathway">
    <text evidence="6">Quinol/quinone metabolism; menaquinone biosynthesis.</text>
</comment>
<dbReference type="InterPro" id="IPR012001">
    <property type="entry name" value="Thiamin_PyroP_enz_TPP-bd_dom"/>
</dbReference>
<dbReference type="CDD" id="cd02009">
    <property type="entry name" value="TPP_SHCHC_synthase"/>
    <property type="match status" value="1"/>
</dbReference>
<dbReference type="Gene3D" id="3.40.50.1220">
    <property type="entry name" value="TPP-binding domain"/>
    <property type="match status" value="1"/>
</dbReference>
<keyword evidence="9" id="KW-1185">Reference proteome</keyword>
<reference evidence="8 9" key="1">
    <citation type="journal article" date="2018" name="Syst. Appl. Microbiol.">
        <title>Corynebacterium heidelbergense sp. nov., isolated from the preen glands of Egyptian geese (Alopochen aegyptiacus).</title>
        <authorList>
            <person name="Braun M.S."/>
            <person name="Wang E."/>
            <person name="Zimmermann S."/>
            <person name="Wink M."/>
        </authorList>
    </citation>
    <scope>NUCLEOTIDE SEQUENCE [LARGE SCALE GENOMIC DNA]</scope>
    <source>
        <strain evidence="8 9">647</strain>
    </source>
</reference>
<evidence type="ECO:0000256" key="4">
    <source>
        <dbReference type="ARBA" id="ARBA00023052"/>
    </source>
</evidence>